<dbReference type="GO" id="GO:0004566">
    <property type="term" value="F:beta-glucuronidase activity"/>
    <property type="evidence" value="ECO:0007669"/>
    <property type="project" value="UniProtKB-EC"/>
</dbReference>
<dbReference type="PANTHER" id="PTHR10066:SF67">
    <property type="entry name" value="BETA-GLUCURONIDASE"/>
    <property type="match status" value="1"/>
</dbReference>
<dbReference type="FunFam" id="2.60.120.260:FF:000027">
    <property type="entry name" value="Beta-glucuronidase"/>
    <property type="match status" value="1"/>
</dbReference>
<dbReference type="PRINTS" id="PR00132">
    <property type="entry name" value="GLHYDRLASE2"/>
</dbReference>
<dbReference type="PANTHER" id="PTHR10066">
    <property type="entry name" value="BETA-GLUCURONIDASE"/>
    <property type="match status" value="1"/>
</dbReference>
<dbReference type="FunFam" id="2.60.40.10:FF:000628">
    <property type="entry name" value="Beta-glucuronidase"/>
    <property type="match status" value="1"/>
</dbReference>
<dbReference type="InterPro" id="IPR006102">
    <property type="entry name" value="Ig-like_GH2"/>
</dbReference>
<dbReference type="Gene3D" id="3.20.20.80">
    <property type="entry name" value="Glycosidases"/>
    <property type="match status" value="1"/>
</dbReference>
<dbReference type="EMBL" id="JAHLQT010006356">
    <property type="protein sequence ID" value="KAG7174926.1"/>
    <property type="molecule type" value="Genomic_DNA"/>
</dbReference>
<dbReference type="GO" id="GO:0005764">
    <property type="term" value="C:lysosome"/>
    <property type="evidence" value="ECO:0007669"/>
    <property type="project" value="UniProtKB-SubCell"/>
</dbReference>
<feature type="domain" description="Glycoside hydrolase family 2 immunoglobulin-like beta-sandwich" evidence="13">
    <location>
        <begin position="263"/>
        <end position="369"/>
    </location>
</feature>
<dbReference type="InterPro" id="IPR013783">
    <property type="entry name" value="Ig-like_fold"/>
</dbReference>
<comment type="catalytic activity">
    <reaction evidence="12">
        <text>a beta-D-glucuronoside + H2O = D-glucuronate + an alcohol</text>
        <dbReference type="Rhea" id="RHEA:17633"/>
        <dbReference type="ChEBI" id="CHEBI:15377"/>
        <dbReference type="ChEBI" id="CHEBI:30879"/>
        <dbReference type="ChEBI" id="CHEBI:58720"/>
        <dbReference type="ChEBI" id="CHEBI:83411"/>
        <dbReference type="EC" id="3.2.1.31"/>
    </reaction>
</comment>
<keyword evidence="9" id="KW-0325">Glycoprotein</keyword>
<dbReference type="InterPro" id="IPR006101">
    <property type="entry name" value="Glyco_hydro_2"/>
</dbReference>
<evidence type="ECO:0000256" key="9">
    <source>
        <dbReference type="ARBA" id="ARBA00023180"/>
    </source>
</evidence>
<dbReference type="InterPro" id="IPR023232">
    <property type="entry name" value="Glyco_hydro_2_AS"/>
</dbReference>
<comment type="function">
    <text evidence="1 12">Plays an important role in the degradation of dermatan and keratan sulfates.</text>
</comment>
<dbReference type="SUPFAM" id="SSF49785">
    <property type="entry name" value="Galactose-binding domain-like"/>
    <property type="match status" value="1"/>
</dbReference>
<dbReference type="InterPro" id="IPR006103">
    <property type="entry name" value="Glyco_hydro_2_cat"/>
</dbReference>
<keyword evidence="7" id="KW-0732">Signal</keyword>
<evidence type="ECO:0000256" key="2">
    <source>
        <dbReference type="ARBA" id="ARBA00004371"/>
    </source>
</evidence>
<evidence type="ECO:0000256" key="5">
    <source>
        <dbReference type="ARBA" id="ARBA00012761"/>
    </source>
</evidence>
<feature type="domain" description="Glycoside hydrolase family 2 catalytic" evidence="14">
    <location>
        <begin position="376"/>
        <end position="520"/>
    </location>
</feature>
<evidence type="ECO:0000256" key="8">
    <source>
        <dbReference type="ARBA" id="ARBA00022801"/>
    </source>
</evidence>
<comment type="caution">
    <text evidence="16">The sequence shown here is derived from an EMBL/GenBank/DDBJ whole genome shotgun (WGS) entry which is preliminary data.</text>
</comment>
<evidence type="ECO:0000256" key="11">
    <source>
        <dbReference type="ARBA" id="ARBA00023295"/>
    </source>
</evidence>
<dbReference type="InterPro" id="IPR023230">
    <property type="entry name" value="Glyco_hydro_2_CS"/>
</dbReference>
<evidence type="ECO:0000259" key="15">
    <source>
        <dbReference type="Pfam" id="PF02837"/>
    </source>
</evidence>
<evidence type="ECO:0000259" key="13">
    <source>
        <dbReference type="Pfam" id="PF00703"/>
    </source>
</evidence>
<comment type="similarity">
    <text evidence="3 12">Belongs to the glycosyl hydrolase 2 family.</text>
</comment>
<keyword evidence="17" id="KW-1185">Reference proteome</keyword>
<evidence type="ECO:0000256" key="10">
    <source>
        <dbReference type="ARBA" id="ARBA00023228"/>
    </source>
</evidence>
<comment type="subunit">
    <text evidence="4 12">Homotetramer.</text>
</comment>
<dbReference type="InterPro" id="IPR017853">
    <property type="entry name" value="GH"/>
</dbReference>
<evidence type="ECO:0000256" key="4">
    <source>
        <dbReference type="ARBA" id="ARBA00011881"/>
    </source>
</evidence>
<sequence>MYLLCTISVEKLSYCMTASCLNNRPAANVQDKQCGGGNTVEMETYITIAIGLLTVVLGTQCADNTWGGLYPRESESREVRSLDGLWNFRLAPLEDPEKGFREEWYAQPLRKTGAVISMPVPSSYNDVTQDKALRDHIGWAWYDRTFYVPTRWQEDKQRVVLRLGSAHYNSIIYLNGVAVTSHEGGHLPIMSEITSGLVYGQENLVTVAINNTLTPETIPQGSITYHDDLTRYPPGYFTQSYNFDFTNYAGLHRPVYVYTTPRTYIEDIFVTTDISGTDGIISYDIITATTKIGPKRLNDAPGCSMKVLDKDGSHVTSAIGCQGSIMISNASLWWPYLMSEDPGYLYTLKVAVSDTEGILDVYPQKVGIRTIGWNSTTLTINNKPVYLRGCGKHEDADIRGKGVDYPLIVKDFSLLKWLGANSFRTSHYPYAEEIMDMADQEGIMVVDECPAIGLSGFGETLMNKHISVMEELVHRDRNRPSVIMWSVGNEPRSDQAAAKDYFRLVVAATRAADATRPVTKVVAATKAEDSSRPVTCVLNRPKYKEYAGSSLDIILVNRYYSWYSDTGHLEIIKLQTVTEFTEWHELHNKPVMISEYGAGSMPGLHTDPAFTWSEEYQAELMLQNFEAFDELRKKGYFIGEMIWNFADFATPQEYNRPGACMKGLFTRARQPKLAGHLMRVHYWSLAQKIDNVTVPEGVGRLGSVYNWKNL</sequence>
<accession>A0A8J5N842</accession>
<dbReference type="GO" id="GO:0019391">
    <property type="term" value="P:glucuronoside catabolic process"/>
    <property type="evidence" value="ECO:0007669"/>
    <property type="project" value="TreeGrafter"/>
</dbReference>
<dbReference type="Gene3D" id="2.60.40.10">
    <property type="entry name" value="Immunoglobulins"/>
    <property type="match status" value="1"/>
</dbReference>
<dbReference type="Pfam" id="PF02836">
    <property type="entry name" value="Glyco_hydro_2_C"/>
    <property type="match status" value="2"/>
</dbReference>
<dbReference type="InterPro" id="IPR036156">
    <property type="entry name" value="Beta-gal/glucu_dom_sf"/>
</dbReference>
<evidence type="ECO:0000256" key="1">
    <source>
        <dbReference type="ARBA" id="ARBA00003025"/>
    </source>
</evidence>
<evidence type="ECO:0000256" key="7">
    <source>
        <dbReference type="ARBA" id="ARBA00022729"/>
    </source>
</evidence>
<dbReference type="AlphaFoldDB" id="A0A8J5N842"/>
<dbReference type="NCBIfam" id="NF007538">
    <property type="entry name" value="PRK10150.1"/>
    <property type="match status" value="1"/>
</dbReference>
<dbReference type="Proteomes" id="UP000747542">
    <property type="component" value="Unassembled WGS sequence"/>
</dbReference>
<evidence type="ECO:0000256" key="6">
    <source>
        <dbReference type="ARBA" id="ARBA00016205"/>
    </source>
</evidence>
<evidence type="ECO:0000313" key="16">
    <source>
        <dbReference type="EMBL" id="KAG7174926.1"/>
    </source>
</evidence>
<dbReference type="Gene3D" id="2.60.120.260">
    <property type="entry name" value="Galactose-binding domain-like"/>
    <property type="match status" value="1"/>
</dbReference>
<dbReference type="Pfam" id="PF02837">
    <property type="entry name" value="Glyco_hydro_2_N"/>
    <property type="match status" value="1"/>
</dbReference>
<dbReference type="SUPFAM" id="SSF49303">
    <property type="entry name" value="beta-Galactosidase/glucuronidase domain"/>
    <property type="match status" value="1"/>
</dbReference>
<keyword evidence="11 12" id="KW-0326">Glycosidase</keyword>
<evidence type="ECO:0000313" key="17">
    <source>
        <dbReference type="Proteomes" id="UP000747542"/>
    </source>
</evidence>
<comment type="subcellular location">
    <subcellularLocation>
        <location evidence="2">Lysosome</location>
    </subcellularLocation>
</comment>
<keyword evidence="10 12" id="KW-0458">Lysosome</keyword>
<dbReference type="GO" id="GO:0030246">
    <property type="term" value="F:carbohydrate binding"/>
    <property type="evidence" value="ECO:0007669"/>
    <property type="project" value="TreeGrafter"/>
</dbReference>
<reference evidence="16" key="1">
    <citation type="journal article" date="2021" name="Sci. Adv.">
        <title>The American lobster genome reveals insights on longevity, neural, and immune adaptations.</title>
        <authorList>
            <person name="Polinski J.M."/>
            <person name="Zimin A.V."/>
            <person name="Clark K.F."/>
            <person name="Kohn A.B."/>
            <person name="Sadowski N."/>
            <person name="Timp W."/>
            <person name="Ptitsyn A."/>
            <person name="Khanna P."/>
            <person name="Romanova D.Y."/>
            <person name="Williams P."/>
            <person name="Greenwood S.J."/>
            <person name="Moroz L.L."/>
            <person name="Walt D.R."/>
            <person name="Bodnar A.G."/>
        </authorList>
    </citation>
    <scope>NUCLEOTIDE SEQUENCE</scope>
    <source>
        <strain evidence="16">GMGI-L3</strain>
    </source>
</reference>
<name>A0A8J5N842_HOMAM</name>
<dbReference type="SUPFAM" id="SSF51445">
    <property type="entry name" value="(Trans)glycosidases"/>
    <property type="match status" value="1"/>
</dbReference>
<proteinExistence type="inferred from homology"/>
<feature type="domain" description="Glycosyl hydrolases family 2 sugar binding" evidence="15">
    <location>
        <begin position="79"/>
        <end position="261"/>
    </location>
</feature>
<dbReference type="PROSITE" id="PS00608">
    <property type="entry name" value="GLYCOSYL_HYDROL_F2_2"/>
    <property type="match status" value="1"/>
</dbReference>
<evidence type="ECO:0000259" key="14">
    <source>
        <dbReference type="Pfam" id="PF02836"/>
    </source>
</evidence>
<dbReference type="FunFam" id="3.20.20.80:FF:000029">
    <property type="entry name" value="Beta-glucuronidase"/>
    <property type="match status" value="1"/>
</dbReference>
<dbReference type="Pfam" id="PF00703">
    <property type="entry name" value="Glyco_hydro_2"/>
    <property type="match status" value="1"/>
</dbReference>
<dbReference type="GO" id="GO:0005975">
    <property type="term" value="P:carbohydrate metabolic process"/>
    <property type="evidence" value="ECO:0007669"/>
    <property type="project" value="InterPro"/>
</dbReference>
<dbReference type="PROSITE" id="PS00719">
    <property type="entry name" value="GLYCOSYL_HYDROL_F2_1"/>
    <property type="match status" value="1"/>
</dbReference>
<feature type="domain" description="Glycoside hydrolase family 2 catalytic" evidence="14">
    <location>
        <begin position="521"/>
        <end position="685"/>
    </location>
</feature>
<protein>
    <recommendedName>
        <fullName evidence="6 12">Beta-glucuronidase</fullName>
        <ecNumber evidence="5 12">3.2.1.31</ecNumber>
    </recommendedName>
</protein>
<comment type="activity regulation">
    <text evidence="12">Inhibited by L-aspartic acid.</text>
</comment>
<dbReference type="EC" id="3.2.1.31" evidence="5 12"/>
<gene>
    <name evidence="16" type="primary">Gusb-L</name>
    <name evidence="16" type="ORF">Hamer_G015123</name>
</gene>
<evidence type="ECO:0000256" key="3">
    <source>
        <dbReference type="ARBA" id="ARBA00007401"/>
    </source>
</evidence>
<dbReference type="GO" id="GO:0005615">
    <property type="term" value="C:extracellular space"/>
    <property type="evidence" value="ECO:0007669"/>
    <property type="project" value="TreeGrafter"/>
</dbReference>
<organism evidence="16 17">
    <name type="scientific">Homarus americanus</name>
    <name type="common">American lobster</name>
    <dbReference type="NCBI Taxonomy" id="6706"/>
    <lineage>
        <taxon>Eukaryota</taxon>
        <taxon>Metazoa</taxon>
        <taxon>Ecdysozoa</taxon>
        <taxon>Arthropoda</taxon>
        <taxon>Crustacea</taxon>
        <taxon>Multicrustacea</taxon>
        <taxon>Malacostraca</taxon>
        <taxon>Eumalacostraca</taxon>
        <taxon>Eucarida</taxon>
        <taxon>Decapoda</taxon>
        <taxon>Pleocyemata</taxon>
        <taxon>Astacidea</taxon>
        <taxon>Nephropoidea</taxon>
        <taxon>Nephropidae</taxon>
        <taxon>Homarus</taxon>
    </lineage>
</organism>
<keyword evidence="8 12" id="KW-0378">Hydrolase</keyword>
<dbReference type="InterPro" id="IPR006104">
    <property type="entry name" value="Glyco_hydro_2_N"/>
</dbReference>
<dbReference type="InterPro" id="IPR008979">
    <property type="entry name" value="Galactose-bd-like_sf"/>
</dbReference>
<evidence type="ECO:0000256" key="12">
    <source>
        <dbReference type="RuleBase" id="RU361154"/>
    </source>
</evidence>